<dbReference type="Proteomes" id="UP000653305">
    <property type="component" value="Unassembled WGS sequence"/>
</dbReference>
<name>A0A830D739_9LAMI</name>
<dbReference type="PANTHER" id="PTHR31205">
    <property type="entry name" value="ACTIN CROSS-LINKING PROTEIN (DUF569)"/>
    <property type="match status" value="1"/>
</dbReference>
<evidence type="ECO:0000313" key="2">
    <source>
        <dbReference type="EMBL" id="GFQ02946.1"/>
    </source>
</evidence>
<sequence>MEHKSRWTVEFMHGKHDIICLMSTHGLYPIAVEEPFLLAMMREKILQTLPEKMMDGTVEWEPVKEGLNVKLMTSSEKFLRANGAAPPWRISIMHNVPQWMATQSWVLWVVDIIVISVSDGPSSCPKSDCSSPASRSIFSSFANDYLCSRGGVVILPHQLLFLFSSKCIFTYLILY</sequence>
<organism evidence="2 3">
    <name type="scientific">Phtheirospermum japonicum</name>
    <dbReference type="NCBI Taxonomy" id="374723"/>
    <lineage>
        <taxon>Eukaryota</taxon>
        <taxon>Viridiplantae</taxon>
        <taxon>Streptophyta</taxon>
        <taxon>Embryophyta</taxon>
        <taxon>Tracheophyta</taxon>
        <taxon>Spermatophyta</taxon>
        <taxon>Magnoliopsida</taxon>
        <taxon>eudicotyledons</taxon>
        <taxon>Gunneridae</taxon>
        <taxon>Pentapetalae</taxon>
        <taxon>asterids</taxon>
        <taxon>lamiids</taxon>
        <taxon>Lamiales</taxon>
        <taxon>Orobanchaceae</taxon>
        <taxon>Orobanchaceae incertae sedis</taxon>
        <taxon>Phtheirospermum</taxon>
    </lineage>
</organism>
<dbReference type="InterPro" id="IPR008999">
    <property type="entry name" value="Actin-crosslinking"/>
</dbReference>
<accession>A0A830D739</accession>
<dbReference type="PANTHER" id="PTHR31205:SF77">
    <property type="entry name" value="CROSS-LINKING PROTEIN, PUTATIVE (DUF569)-RELATED"/>
    <property type="match status" value="1"/>
</dbReference>
<dbReference type="EMBL" id="BMAC01000786">
    <property type="protein sequence ID" value="GFQ02946.1"/>
    <property type="molecule type" value="Genomic_DNA"/>
</dbReference>
<dbReference type="InterPro" id="IPR007679">
    <property type="entry name" value="DUF569"/>
</dbReference>
<evidence type="ECO:0000313" key="3">
    <source>
        <dbReference type="Proteomes" id="UP000653305"/>
    </source>
</evidence>
<evidence type="ECO:0000259" key="1">
    <source>
        <dbReference type="Pfam" id="PF04601"/>
    </source>
</evidence>
<dbReference type="Pfam" id="PF04601">
    <property type="entry name" value="DUF569"/>
    <property type="match status" value="1"/>
</dbReference>
<reference evidence="2" key="1">
    <citation type="submission" date="2020-07" db="EMBL/GenBank/DDBJ databases">
        <title>Ethylene signaling mediates host invasion by parasitic plants.</title>
        <authorList>
            <person name="Yoshida S."/>
        </authorList>
    </citation>
    <scope>NUCLEOTIDE SEQUENCE</scope>
    <source>
        <strain evidence="2">Okayama</strain>
    </source>
</reference>
<comment type="caution">
    <text evidence="2">The sequence shown here is derived from an EMBL/GenBank/DDBJ whole genome shotgun (WGS) entry which is preliminary data.</text>
</comment>
<protein>
    <recommendedName>
        <fullName evidence="1">DUF569 domain-containing protein</fullName>
    </recommendedName>
</protein>
<gene>
    <name evidence="2" type="ORF">PHJA_002438400</name>
</gene>
<proteinExistence type="predicted"/>
<dbReference type="AlphaFoldDB" id="A0A830D739"/>
<keyword evidence="3" id="KW-1185">Reference proteome</keyword>
<feature type="domain" description="DUF569" evidence="1">
    <location>
        <begin position="3"/>
        <end position="108"/>
    </location>
</feature>
<dbReference type="OrthoDB" id="2432302at2759"/>
<dbReference type="SUPFAM" id="SSF50405">
    <property type="entry name" value="Actin-crosslinking proteins"/>
    <property type="match status" value="1"/>
</dbReference>